<dbReference type="InterPro" id="IPR000352">
    <property type="entry name" value="Pep_chain_release_fac_I"/>
</dbReference>
<dbReference type="AlphaFoldDB" id="L0GZ24"/>
<evidence type="ECO:0000313" key="4">
    <source>
        <dbReference type="Proteomes" id="UP000010816"/>
    </source>
</evidence>
<evidence type="ECO:0000313" key="3">
    <source>
        <dbReference type="EMBL" id="AGA91087.1"/>
    </source>
</evidence>
<gene>
    <name evidence="3" type="ORF">Thimo_2348</name>
</gene>
<dbReference type="OrthoDB" id="9815709at2"/>
<dbReference type="STRING" id="765912.Thimo_2348"/>
<name>L0GZ24_9GAMM</name>
<sequence length="139" mass="16019">MIQITPKIALDERDLEERFVRSPGPGGQNVNKVATAVQLRFALRGFSTLPEDVRRRLVRLAGRRVGNDEVLTIEAHRFRTRERNRADALERLVELIRRASRAPAPRKPTRPTRASQERRLASKRQRATTKRQRGTAFDD</sequence>
<dbReference type="GO" id="GO:0004045">
    <property type="term" value="F:peptidyl-tRNA hydrolase activity"/>
    <property type="evidence" value="ECO:0007669"/>
    <property type="project" value="TreeGrafter"/>
</dbReference>
<dbReference type="GO" id="GO:0043022">
    <property type="term" value="F:ribosome binding"/>
    <property type="evidence" value="ECO:0007669"/>
    <property type="project" value="TreeGrafter"/>
</dbReference>
<dbReference type="PROSITE" id="PS00745">
    <property type="entry name" value="RF_PROK_I"/>
    <property type="match status" value="1"/>
</dbReference>
<keyword evidence="4" id="KW-1185">Reference proteome</keyword>
<dbReference type="Gene3D" id="3.30.160.20">
    <property type="match status" value="1"/>
</dbReference>
<proteinExistence type="predicted"/>
<dbReference type="PANTHER" id="PTHR47814:SF1">
    <property type="entry name" value="PEPTIDYL-TRNA HYDROLASE ARFB"/>
    <property type="match status" value="1"/>
</dbReference>
<dbReference type="eggNOG" id="COG1186">
    <property type="taxonomic scope" value="Bacteria"/>
</dbReference>
<dbReference type="KEGG" id="tmb:Thimo_2348"/>
<dbReference type="NCBIfam" id="NF006718">
    <property type="entry name" value="PRK09256.1"/>
    <property type="match status" value="1"/>
</dbReference>
<evidence type="ECO:0000259" key="2">
    <source>
        <dbReference type="PROSITE" id="PS00745"/>
    </source>
</evidence>
<dbReference type="FunFam" id="3.30.160.20:FF:000046">
    <property type="entry name" value="Peptidyl-tRNA hydrolase ICT1"/>
    <property type="match status" value="1"/>
</dbReference>
<dbReference type="PATRIC" id="fig|765912.4.peg.2299"/>
<accession>L0GZ24</accession>
<dbReference type="Proteomes" id="UP000010816">
    <property type="component" value="Chromosome"/>
</dbReference>
<dbReference type="SUPFAM" id="SSF110916">
    <property type="entry name" value="Peptidyl-tRNA hydrolase domain-like"/>
    <property type="match status" value="1"/>
</dbReference>
<evidence type="ECO:0000256" key="1">
    <source>
        <dbReference type="SAM" id="MobiDB-lite"/>
    </source>
</evidence>
<feature type="region of interest" description="Disordered" evidence="1">
    <location>
        <begin position="99"/>
        <end position="139"/>
    </location>
</feature>
<dbReference type="Pfam" id="PF00472">
    <property type="entry name" value="RF-1"/>
    <property type="match status" value="1"/>
</dbReference>
<feature type="domain" description="Prokaryotic-type class I peptide chain release factors" evidence="2">
    <location>
        <begin position="21"/>
        <end position="37"/>
    </location>
</feature>
<dbReference type="PANTHER" id="PTHR47814">
    <property type="entry name" value="PEPTIDYL-TRNA HYDROLASE ARFB"/>
    <property type="match status" value="1"/>
</dbReference>
<reference evidence="3 4" key="1">
    <citation type="submission" date="2011-09" db="EMBL/GenBank/DDBJ databases">
        <title>Complete sequence of chromosome of Thioflavicoccus mobilis 8321.</title>
        <authorList>
            <consortium name="US DOE Joint Genome Institute"/>
            <person name="Lucas S."/>
            <person name="Han J."/>
            <person name="Lapidus A."/>
            <person name="Cheng J.-F."/>
            <person name="Goodwin L."/>
            <person name="Pitluck S."/>
            <person name="Peters L."/>
            <person name="Ovchinnikova G."/>
            <person name="Lu M."/>
            <person name="Detter J.C."/>
            <person name="Han C."/>
            <person name="Tapia R."/>
            <person name="Land M."/>
            <person name="Hauser L."/>
            <person name="Kyrpides N."/>
            <person name="Ivanova N."/>
            <person name="Pagani I."/>
            <person name="Vogl K."/>
            <person name="Liu Z."/>
            <person name="Imhoff J."/>
            <person name="Thiel V."/>
            <person name="Frigaard N.-U."/>
            <person name="Bryant D."/>
            <person name="Woyke T."/>
        </authorList>
    </citation>
    <scope>NUCLEOTIDE SEQUENCE [LARGE SCALE GENOMIC DNA]</scope>
    <source>
        <strain evidence="3 4">8321</strain>
    </source>
</reference>
<dbReference type="HOGENOM" id="CLU_089470_3_2_6"/>
<dbReference type="GO" id="GO:0003747">
    <property type="term" value="F:translation release factor activity"/>
    <property type="evidence" value="ECO:0007669"/>
    <property type="project" value="InterPro"/>
</dbReference>
<organism evidence="3 4">
    <name type="scientific">Thioflavicoccus mobilis 8321</name>
    <dbReference type="NCBI Taxonomy" id="765912"/>
    <lineage>
        <taxon>Bacteria</taxon>
        <taxon>Pseudomonadati</taxon>
        <taxon>Pseudomonadota</taxon>
        <taxon>Gammaproteobacteria</taxon>
        <taxon>Chromatiales</taxon>
        <taxon>Chromatiaceae</taxon>
        <taxon>Thioflavicoccus</taxon>
    </lineage>
</organism>
<feature type="compositionally biased region" description="Basic residues" evidence="1">
    <location>
        <begin position="121"/>
        <end position="133"/>
    </location>
</feature>
<dbReference type="EMBL" id="CP003051">
    <property type="protein sequence ID" value="AGA91087.1"/>
    <property type="molecule type" value="Genomic_DNA"/>
</dbReference>
<dbReference type="GO" id="GO:0072344">
    <property type="term" value="P:rescue of stalled ribosome"/>
    <property type="evidence" value="ECO:0007669"/>
    <property type="project" value="TreeGrafter"/>
</dbReference>
<dbReference type="RefSeq" id="WP_015281220.1">
    <property type="nucleotide sequence ID" value="NC_019940.1"/>
</dbReference>
<protein>
    <submittedName>
        <fullName evidence="3">Protein chain release factor B</fullName>
    </submittedName>
</protein>